<gene>
    <name evidence="1" type="ORF">N802_03065</name>
</gene>
<dbReference type="OrthoDB" id="7273451at2"/>
<dbReference type="GO" id="GO:0008168">
    <property type="term" value="F:methyltransferase activity"/>
    <property type="evidence" value="ECO:0007669"/>
    <property type="project" value="UniProtKB-KW"/>
</dbReference>
<dbReference type="EMBL" id="AVPJ01000010">
    <property type="protein sequence ID" value="KGN31658.1"/>
    <property type="molecule type" value="Genomic_DNA"/>
</dbReference>
<dbReference type="RefSeq" id="WP_052109931.1">
    <property type="nucleotide sequence ID" value="NZ_AVPJ01000010.1"/>
</dbReference>
<organism evidence="1 2">
    <name type="scientific">Knoellia sinensis KCTC 19936</name>
    <dbReference type="NCBI Taxonomy" id="1385520"/>
    <lineage>
        <taxon>Bacteria</taxon>
        <taxon>Bacillati</taxon>
        <taxon>Actinomycetota</taxon>
        <taxon>Actinomycetes</taxon>
        <taxon>Micrococcales</taxon>
        <taxon>Intrasporangiaceae</taxon>
        <taxon>Knoellia</taxon>
    </lineage>
</organism>
<evidence type="ECO:0000313" key="1">
    <source>
        <dbReference type="EMBL" id="KGN31658.1"/>
    </source>
</evidence>
<reference evidence="1 2" key="1">
    <citation type="submission" date="2013-08" db="EMBL/GenBank/DDBJ databases">
        <title>The genome sequence of Knoellia sinensis.</title>
        <authorList>
            <person name="Zhu W."/>
            <person name="Wang G."/>
        </authorList>
    </citation>
    <scope>NUCLEOTIDE SEQUENCE [LARGE SCALE GENOMIC DNA]</scope>
    <source>
        <strain evidence="1 2">KCTC 19936</strain>
    </source>
</reference>
<proteinExistence type="predicted"/>
<dbReference type="eggNOG" id="COG2263">
    <property type="taxonomic scope" value="Bacteria"/>
</dbReference>
<dbReference type="SUPFAM" id="SSF53335">
    <property type="entry name" value="S-adenosyl-L-methionine-dependent methyltransferases"/>
    <property type="match status" value="1"/>
</dbReference>
<sequence>MSDVSDVEVRVSVSWLRLREEADAAARSRVLVREVAEALSHNRTQVIHDLGAGSGSLGRWIAPRLPGPQHWVLHDRDEDLLWVARHDVPPDSRDELPVTVEARRDDLTRLSPDDVAGASLITASALLDMLTADELERVVRTCVSADCPTLFSLTVLGHVELSPPHPLDDELGDAFNDHQRRTVGGRTLLGPDAGAAASGLFAGFGSRVLVERSPWELDAHHGPLIGQWLTGWVGAAVEQRPELRREADAYLAMRRVELAEGRLRVRVDHVDVLALPGGERAGWTHGAPSG</sequence>
<dbReference type="STRING" id="1385520.N802_03065"/>
<dbReference type="InterPro" id="IPR029063">
    <property type="entry name" value="SAM-dependent_MTases_sf"/>
</dbReference>
<comment type="caution">
    <text evidence="1">The sequence shown here is derived from an EMBL/GenBank/DDBJ whole genome shotgun (WGS) entry which is preliminary data.</text>
</comment>
<dbReference type="AlphaFoldDB" id="A0A0A0J3B5"/>
<dbReference type="Proteomes" id="UP000030002">
    <property type="component" value="Unassembled WGS sequence"/>
</dbReference>
<protein>
    <submittedName>
        <fullName evidence="1">Trans-aconitate methyltransferase</fullName>
    </submittedName>
</protein>
<accession>A0A0A0J3B5</accession>
<dbReference type="Gene3D" id="3.40.50.150">
    <property type="entry name" value="Vaccinia Virus protein VP39"/>
    <property type="match status" value="1"/>
</dbReference>
<dbReference type="GO" id="GO:0032259">
    <property type="term" value="P:methylation"/>
    <property type="evidence" value="ECO:0007669"/>
    <property type="project" value="UniProtKB-KW"/>
</dbReference>
<keyword evidence="1" id="KW-0489">Methyltransferase</keyword>
<name>A0A0A0J3B5_9MICO</name>
<keyword evidence="1" id="KW-0808">Transferase</keyword>
<evidence type="ECO:0000313" key="2">
    <source>
        <dbReference type="Proteomes" id="UP000030002"/>
    </source>
</evidence>
<keyword evidence="2" id="KW-1185">Reference proteome</keyword>